<dbReference type="SMART" id="SM00671">
    <property type="entry name" value="SEL1"/>
    <property type="match status" value="6"/>
</dbReference>
<reference evidence="4 5" key="1">
    <citation type="submission" date="2020-08" db="EMBL/GenBank/DDBJ databases">
        <title>Genomic Encyclopedia of Type Strains, Phase IV (KMG-IV): sequencing the most valuable type-strain genomes for metagenomic binning, comparative biology and taxonomic classification.</title>
        <authorList>
            <person name="Goeker M."/>
        </authorList>
    </citation>
    <scope>NUCLEOTIDE SEQUENCE [LARGE SCALE GENOMIC DNA]</scope>
    <source>
        <strain evidence="4 5">DSM 105074</strain>
    </source>
</reference>
<dbReference type="PROSITE" id="PS50293">
    <property type="entry name" value="TPR_REGION"/>
    <property type="match status" value="1"/>
</dbReference>
<evidence type="ECO:0000313" key="4">
    <source>
        <dbReference type="EMBL" id="MBB5282040.1"/>
    </source>
</evidence>
<keyword evidence="2 3" id="KW-0802">TPR repeat</keyword>
<keyword evidence="1" id="KW-0677">Repeat</keyword>
<feature type="repeat" description="TPR" evidence="3">
    <location>
        <begin position="346"/>
        <end position="379"/>
    </location>
</feature>
<protein>
    <submittedName>
        <fullName evidence="4">Tetratricopeptide (TPR) repeat protein</fullName>
    </submittedName>
</protein>
<feature type="repeat" description="TPR" evidence="3">
    <location>
        <begin position="185"/>
        <end position="218"/>
    </location>
</feature>
<keyword evidence="5" id="KW-1185">Reference proteome</keyword>
<name>A0A840TPR5_9BACT</name>
<feature type="repeat" description="TPR" evidence="3">
    <location>
        <begin position="506"/>
        <end position="539"/>
    </location>
</feature>
<feature type="repeat" description="TPR" evidence="3">
    <location>
        <begin position="466"/>
        <end position="499"/>
    </location>
</feature>
<comment type="caution">
    <text evidence="4">The sequence shown here is derived from an EMBL/GenBank/DDBJ whole genome shotgun (WGS) entry which is preliminary data.</text>
</comment>
<dbReference type="InterPro" id="IPR006597">
    <property type="entry name" value="Sel1-like"/>
</dbReference>
<feature type="repeat" description="TPR" evidence="3">
    <location>
        <begin position="386"/>
        <end position="419"/>
    </location>
</feature>
<organism evidence="4 5">
    <name type="scientific">Rhabdobacter roseus</name>
    <dbReference type="NCBI Taxonomy" id="1655419"/>
    <lineage>
        <taxon>Bacteria</taxon>
        <taxon>Pseudomonadati</taxon>
        <taxon>Bacteroidota</taxon>
        <taxon>Cytophagia</taxon>
        <taxon>Cytophagales</taxon>
        <taxon>Cytophagaceae</taxon>
        <taxon>Rhabdobacter</taxon>
    </lineage>
</organism>
<dbReference type="Gene3D" id="1.25.40.10">
    <property type="entry name" value="Tetratricopeptide repeat domain"/>
    <property type="match status" value="2"/>
</dbReference>
<sequence length="562" mass="66516">MSVSDYGLERQLMRRLEAKLPGYRFYELDLTPHKVVSLHQTLQQLLPPEVLESPAITYCVHVLGLENSRLASEDGQIVDSGLIAQLNFEREIVFRKPNYLTLLWGDHDFFVQLQRQAPDFWSWVTYFFEFKQEEAYTEVPLPEVPAPDVPARLPAREEYIQHLEAKLQQLPLNAPDKSRTTRERLNLYSLLADEYAKYFDYEKAQKYYEYAINLYEQLGETGTKLNKLLFDYASLNLKFRSYTNALGIYQSVLSNMIAQKDLYNIGGAYYQIGRVYQEQQVWDTAIKSYQKALEWYQKLRQYEWLGSIYHEIGIIYEDLRDWNQALENYQKALEWNWRIKQEHRIGGTYHQIGILYEKQGQWDQALDNYQQALKWNQKTKQEHLLGGTYHQIGMLYEKQQQWEKALENYRQALKLNQQTGQEWKLGSTYHGVGMVYSSQQKWNQAFESYQLALGWYRKTAQEHELGSTYHQIGILYETQQQWEKALESYSKALEWNRQTGQEHQIVGTYHQIGMVYEKQHNLVKAEEYYQKAAEALPPYFEDERAIVAESLARLRERAGAEG</sequence>
<dbReference type="Pfam" id="PF13424">
    <property type="entry name" value="TPR_12"/>
    <property type="match status" value="3"/>
</dbReference>
<dbReference type="EMBL" id="JACHGF010000001">
    <property type="protein sequence ID" value="MBB5282040.1"/>
    <property type="molecule type" value="Genomic_DNA"/>
</dbReference>
<gene>
    <name evidence="4" type="ORF">HNQ92_000161</name>
</gene>
<dbReference type="SUPFAM" id="SSF48452">
    <property type="entry name" value="TPR-like"/>
    <property type="match status" value="2"/>
</dbReference>
<feature type="repeat" description="TPR" evidence="3">
    <location>
        <begin position="306"/>
        <end position="339"/>
    </location>
</feature>
<dbReference type="Proteomes" id="UP000557307">
    <property type="component" value="Unassembled WGS sequence"/>
</dbReference>
<evidence type="ECO:0000256" key="1">
    <source>
        <dbReference type="ARBA" id="ARBA00022737"/>
    </source>
</evidence>
<dbReference type="PANTHER" id="PTHR45641:SF1">
    <property type="entry name" value="AAA+ ATPASE DOMAIN-CONTAINING PROTEIN"/>
    <property type="match status" value="1"/>
</dbReference>
<dbReference type="PANTHER" id="PTHR45641">
    <property type="entry name" value="TETRATRICOPEPTIDE REPEAT PROTEIN (AFU_ORTHOLOGUE AFUA_6G03870)"/>
    <property type="match status" value="1"/>
</dbReference>
<evidence type="ECO:0000313" key="5">
    <source>
        <dbReference type="Proteomes" id="UP000557307"/>
    </source>
</evidence>
<dbReference type="InterPro" id="IPR019734">
    <property type="entry name" value="TPR_rpt"/>
</dbReference>
<dbReference type="AlphaFoldDB" id="A0A840TPR5"/>
<dbReference type="SMART" id="SM00028">
    <property type="entry name" value="TPR"/>
    <property type="match status" value="8"/>
</dbReference>
<evidence type="ECO:0000256" key="2">
    <source>
        <dbReference type="ARBA" id="ARBA00022803"/>
    </source>
</evidence>
<dbReference type="RefSeq" id="WP_184169490.1">
    <property type="nucleotide sequence ID" value="NZ_JACHGF010000001.1"/>
</dbReference>
<dbReference type="Pfam" id="PF13181">
    <property type="entry name" value="TPR_8"/>
    <property type="match status" value="1"/>
</dbReference>
<accession>A0A840TPR5</accession>
<feature type="repeat" description="TPR" evidence="3">
    <location>
        <begin position="266"/>
        <end position="299"/>
    </location>
</feature>
<dbReference type="InterPro" id="IPR011990">
    <property type="entry name" value="TPR-like_helical_dom_sf"/>
</dbReference>
<dbReference type="PROSITE" id="PS50005">
    <property type="entry name" value="TPR"/>
    <property type="match status" value="7"/>
</dbReference>
<evidence type="ECO:0000256" key="3">
    <source>
        <dbReference type="PROSITE-ProRule" id="PRU00339"/>
    </source>
</evidence>
<proteinExistence type="predicted"/>